<reference evidence="3" key="1">
    <citation type="submission" date="2022-08" db="UniProtKB">
        <authorList>
            <consortium name="EnsemblMetazoa"/>
        </authorList>
    </citation>
    <scope>IDENTIFICATION</scope>
    <source>
        <strain evidence="3">05x7-T-G4-1.051#20</strain>
    </source>
</reference>
<dbReference type="Gene3D" id="3.40.50.1820">
    <property type="entry name" value="alpha/beta hydrolase"/>
    <property type="match status" value="1"/>
</dbReference>
<dbReference type="Proteomes" id="UP000005408">
    <property type="component" value="Unassembled WGS sequence"/>
</dbReference>
<dbReference type="InterPro" id="IPR049492">
    <property type="entry name" value="BD-FAE-like_dom"/>
</dbReference>
<dbReference type="GO" id="GO:0004061">
    <property type="term" value="F:arylformamidase activity"/>
    <property type="evidence" value="ECO:0007669"/>
    <property type="project" value="TreeGrafter"/>
</dbReference>
<accession>A0A8W8J3C6</accession>
<dbReference type="PANTHER" id="PTHR48081">
    <property type="entry name" value="AB HYDROLASE SUPERFAMILY PROTEIN C4A8.06C"/>
    <property type="match status" value="1"/>
</dbReference>
<sequence length="312" mass="35103">MNNESWRNWSREELDYQYTPSRWSKQGTPDEVIKHHQQWQAKEAKRVRESIECELNISYGMADDQKLDIFGANTLPRESPIFVFIHGGYWQVMTKEDYSYIALPLTKAGAVTILMEYTRAPKANMGTIVSEVKQGMSYIMNFAKRRESCGVYLCGHSAGGQLAAILLSVDWMAECMIPSSLIKGALLISGIYDLRPLVPSSINDPLKMTEATAKENSPITVMKDIIKQSKSRRIELVVADEDPAELRRQTDETWQVLKHAGISSNSTLIPGVDHFGVVENIIQESFQVTQIAIEMMGLNIGNIDKELKNTAV</sequence>
<dbReference type="OrthoDB" id="433474at2759"/>
<evidence type="ECO:0000313" key="4">
    <source>
        <dbReference type="Proteomes" id="UP000005408"/>
    </source>
</evidence>
<dbReference type="SUPFAM" id="SSF53474">
    <property type="entry name" value="alpha/beta-Hydrolases"/>
    <property type="match status" value="1"/>
</dbReference>
<dbReference type="Pfam" id="PF20434">
    <property type="entry name" value="BD-FAE"/>
    <property type="match status" value="1"/>
</dbReference>
<evidence type="ECO:0000259" key="2">
    <source>
        <dbReference type="Pfam" id="PF20434"/>
    </source>
</evidence>
<evidence type="ECO:0000256" key="1">
    <source>
        <dbReference type="ARBA" id="ARBA00022801"/>
    </source>
</evidence>
<dbReference type="OMA" id="WAVAMPS"/>
<organism evidence="3 4">
    <name type="scientific">Magallana gigas</name>
    <name type="common">Pacific oyster</name>
    <name type="synonym">Crassostrea gigas</name>
    <dbReference type="NCBI Taxonomy" id="29159"/>
    <lineage>
        <taxon>Eukaryota</taxon>
        <taxon>Metazoa</taxon>
        <taxon>Spiralia</taxon>
        <taxon>Lophotrochozoa</taxon>
        <taxon>Mollusca</taxon>
        <taxon>Bivalvia</taxon>
        <taxon>Autobranchia</taxon>
        <taxon>Pteriomorphia</taxon>
        <taxon>Ostreida</taxon>
        <taxon>Ostreoidea</taxon>
        <taxon>Ostreidae</taxon>
        <taxon>Magallana</taxon>
    </lineage>
</organism>
<evidence type="ECO:0000313" key="3">
    <source>
        <dbReference type="EnsemblMetazoa" id="G17054.7:cds"/>
    </source>
</evidence>
<dbReference type="AlphaFoldDB" id="A0A8W8J3C6"/>
<feature type="domain" description="BD-FAE-like" evidence="2">
    <location>
        <begin position="67"/>
        <end position="165"/>
    </location>
</feature>
<proteinExistence type="predicted"/>
<protein>
    <recommendedName>
        <fullName evidence="2">BD-FAE-like domain-containing protein</fullName>
    </recommendedName>
</protein>
<keyword evidence="4" id="KW-1185">Reference proteome</keyword>
<dbReference type="EnsemblMetazoa" id="G17054.7">
    <property type="protein sequence ID" value="G17054.7:cds"/>
    <property type="gene ID" value="G17054"/>
</dbReference>
<dbReference type="PANTHER" id="PTHR48081:SF33">
    <property type="entry name" value="KYNURENINE FORMAMIDASE"/>
    <property type="match status" value="1"/>
</dbReference>
<dbReference type="InterPro" id="IPR050300">
    <property type="entry name" value="GDXG_lipolytic_enzyme"/>
</dbReference>
<keyword evidence="1" id="KW-0378">Hydrolase</keyword>
<name>A0A8W8J3C6_MAGGI</name>
<dbReference type="InterPro" id="IPR029058">
    <property type="entry name" value="AB_hydrolase_fold"/>
</dbReference>